<proteinExistence type="predicted"/>
<dbReference type="InterPro" id="IPR018689">
    <property type="entry name" value="Imm33_dom"/>
</dbReference>
<dbReference type="EMBL" id="JAUSZT010000003">
    <property type="protein sequence ID" value="MDQ0996385.1"/>
    <property type="molecule type" value="Genomic_DNA"/>
</dbReference>
<name>A0ABU0S8X0_9HYPH</name>
<accession>A0ABU0S8X0</accession>
<dbReference type="RefSeq" id="WP_307279108.1">
    <property type="nucleotide sequence ID" value="NZ_JAUSZT010000003.1"/>
</dbReference>
<evidence type="ECO:0000259" key="1">
    <source>
        <dbReference type="Pfam" id="PF09951"/>
    </source>
</evidence>
<sequence>MDKSYRLTKEEIRPLIRNYGGCIATDTITIDGYPVRFMYREDPDNDLDSGWRFLSGFESDDYMEDPENSGIFDVNTIANYDPSIIPLLDSPVGSVFEKTGEQERFVAVTDWSPGEDDDDDDDDDED</sequence>
<protein>
    <recommendedName>
        <fullName evidence="1">Immunity protein Imm33 domain-containing protein</fullName>
    </recommendedName>
</protein>
<dbReference type="Pfam" id="PF09951">
    <property type="entry name" value="Imm33"/>
    <property type="match status" value="1"/>
</dbReference>
<reference evidence="2 3" key="1">
    <citation type="submission" date="2023-07" db="EMBL/GenBank/DDBJ databases">
        <title>Comparative genomics of wheat-associated soil bacteria to identify genetic determinants of phenazine resistance.</title>
        <authorList>
            <person name="Mouncey N."/>
        </authorList>
    </citation>
    <scope>NUCLEOTIDE SEQUENCE [LARGE SCALE GENOMIC DNA]</scope>
    <source>
        <strain evidence="2 3">W4I11</strain>
    </source>
</reference>
<dbReference type="PANTHER" id="PTHR38743:SF2">
    <property type="entry name" value="DUF2185 DOMAIN-CONTAINING PROTEIN"/>
    <property type="match status" value="1"/>
</dbReference>
<organism evidence="2 3">
    <name type="scientific">Phyllobacterium ifriqiyense</name>
    <dbReference type="NCBI Taxonomy" id="314238"/>
    <lineage>
        <taxon>Bacteria</taxon>
        <taxon>Pseudomonadati</taxon>
        <taxon>Pseudomonadota</taxon>
        <taxon>Alphaproteobacteria</taxon>
        <taxon>Hyphomicrobiales</taxon>
        <taxon>Phyllobacteriaceae</taxon>
        <taxon>Phyllobacterium</taxon>
    </lineage>
</organism>
<evidence type="ECO:0000313" key="2">
    <source>
        <dbReference type="EMBL" id="MDQ0996385.1"/>
    </source>
</evidence>
<gene>
    <name evidence="2" type="ORF">QFZ34_001567</name>
</gene>
<evidence type="ECO:0000313" key="3">
    <source>
        <dbReference type="Proteomes" id="UP001237780"/>
    </source>
</evidence>
<dbReference type="Proteomes" id="UP001237780">
    <property type="component" value="Unassembled WGS sequence"/>
</dbReference>
<dbReference type="PANTHER" id="PTHR38743">
    <property type="entry name" value="SIMILAR TO GLYOXYLASE I FAMILY PROTEIN"/>
    <property type="match status" value="1"/>
</dbReference>
<keyword evidence="3" id="KW-1185">Reference proteome</keyword>
<comment type="caution">
    <text evidence="2">The sequence shown here is derived from an EMBL/GenBank/DDBJ whole genome shotgun (WGS) entry which is preliminary data.</text>
</comment>
<feature type="domain" description="Immunity protein Imm33" evidence="1">
    <location>
        <begin position="22"/>
        <end position="108"/>
    </location>
</feature>